<dbReference type="AlphaFoldDB" id="A0A3R9PR44"/>
<organism evidence="3 4">
    <name type="scientific">Edaphobacter aggregans</name>
    <dbReference type="NCBI Taxonomy" id="570835"/>
    <lineage>
        <taxon>Bacteria</taxon>
        <taxon>Pseudomonadati</taxon>
        <taxon>Acidobacteriota</taxon>
        <taxon>Terriglobia</taxon>
        <taxon>Terriglobales</taxon>
        <taxon>Acidobacteriaceae</taxon>
        <taxon>Edaphobacter</taxon>
    </lineage>
</organism>
<dbReference type="EMBL" id="RSDW01000001">
    <property type="protein sequence ID" value="RSL15984.1"/>
    <property type="molecule type" value="Genomic_DNA"/>
</dbReference>
<protein>
    <submittedName>
        <fullName evidence="3">CubicO group peptidase (Beta-lactamase class C family)</fullName>
    </submittedName>
</protein>
<dbReference type="PANTHER" id="PTHR43283">
    <property type="entry name" value="BETA-LACTAMASE-RELATED"/>
    <property type="match status" value="1"/>
</dbReference>
<dbReference type="InterPro" id="IPR001466">
    <property type="entry name" value="Beta-lactam-related"/>
</dbReference>
<gene>
    <name evidence="3" type="ORF">EDE15_1490</name>
</gene>
<keyword evidence="4" id="KW-1185">Reference proteome</keyword>
<evidence type="ECO:0000313" key="4">
    <source>
        <dbReference type="Proteomes" id="UP000269669"/>
    </source>
</evidence>
<dbReference type="RefSeq" id="WP_125484659.1">
    <property type="nucleotide sequence ID" value="NZ_RSDW01000001.1"/>
</dbReference>
<dbReference type="Gene3D" id="3.40.710.10">
    <property type="entry name" value="DD-peptidase/beta-lactamase superfamily"/>
    <property type="match status" value="1"/>
</dbReference>
<dbReference type="Pfam" id="PF00144">
    <property type="entry name" value="Beta-lactamase"/>
    <property type="match status" value="1"/>
</dbReference>
<name>A0A3R9PR44_9BACT</name>
<dbReference type="Proteomes" id="UP000269669">
    <property type="component" value="Unassembled WGS sequence"/>
</dbReference>
<dbReference type="PANTHER" id="PTHR43283:SF18">
    <property type="match status" value="1"/>
</dbReference>
<feature type="signal peptide" evidence="1">
    <location>
        <begin position="1"/>
        <end position="21"/>
    </location>
</feature>
<evidence type="ECO:0000259" key="2">
    <source>
        <dbReference type="Pfam" id="PF00144"/>
    </source>
</evidence>
<dbReference type="InterPro" id="IPR050789">
    <property type="entry name" value="Diverse_Enzym_Activities"/>
</dbReference>
<comment type="caution">
    <text evidence="3">The sequence shown here is derived from an EMBL/GenBank/DDBJ whole genome shotgun (WGS) entry which is preliminary data.</text>
</comment>
<accession>A0A3R9PR44</accession>
<evidence type="ECO:0000313" key="3">
    <source>
        <dbReference type="EMBL" id="RSL15984.1"/>
    </source>
</evidence>
<sequence length="403" mass="44849">MKSPVSVAVLFSFILAPVLLAQQPQPKPTIPSIQRLDGTRISIAEAERFAQKTLDSSNVTGAQIAIIDHGKRVWVHSFGLRDRDRQLPMDNDTAMWAASITKSVFACFVMQMVESGELNLDASIATYLPKPLPEYEKYKDLAGDDRWRKITPRILLSHTAGFANFTALEPDGKLHIHWEPGTRYAYSGEGINLLQFVIEQKTGRSLADMEQERLFSPLGMEHTSLVWQPKFAADIAGGHDPTGKYIGYSERTTPRAAGSMITTINDLTTFTEALLAGKVIRPETRNEMFKPVVFIPFKHQFPTLLDEQGAEGPSVGLAYGTGWGLLTKTKYGPAFFKEGHGDGAQNYMICFVRSSTCMILLTNSDNGEFAFRPLLETILGDTVTPWEWENYTPAGIMEARKHN</sequence>
<feature type="domain" description="Beta-lactamase-related" evidence="2">
    <location>
        <begin position="47"/>
        <end position="369"/>
    </location>
</feature>
<evidence type="ECO:0000256" key="1">
    <source>
        <dbReference type="SAM" id="SignalP"/>
    </source>
</evidence>
<feature type="chain" id="PRO_5018684650" evidence="1">
    <location>
        <begin position="22"/>
        <end position="403"/>
    </location>
</feature>
<dbReference type="InterPro" id="IPR012338">
    <property type="entry name" value="Beta-lactam/transpept-like"/>
</dbReference>
<proteinExistence type="predicted"/>
<dbReference type="SUPFAM" id="SSF56601">
    <property type="entry name" value="beta-lactamase/transpeptidase-like"/>
    <property type="match status" value="1"/>
</dbReference>
<keyword evidence="1" id="KW-0732">Signal</keyword>
<reference evidence="3 4" key="1">
    <citation type="submission" date="2018-12" db="EMBL/GenBank/DDBJ databases">
        <title>Sequencing of bacterial isolates from soil warming experiment in Harvard Forest, Massachusetts, USA.</title>
        <authorList>
            <person name="Deangelis K."/>
        </authorList>
    </citation>
    <scope>NUCLEOTIDE SEQUENCE [LARGE SCALE GENOMIC DNA]</scope>
    <source>
        <strain evidence="3 4">EB153</strain>
    </source>
</reference>
<dbReference type="OrthoDB" id="119951at2"/>